<dbReference type="Pfam" id="PF08850">
    <property type="entry name" value="DUF1820"/>
    <property type="match status" value="1"/>
</dbReference>
<dbReference type="OrthoDB" id="5641137at2"/>
<dbReference type="EMBL" id="BMDX01000020">
    <property type="protein sequence ID" value="GGA86330.1"/>
    <property type="molecule type" value="Genomic_DNA"/>
</dbReference>
<protein>
    <recommendedName>
        <fullName evidence="3">DUF1820 family protein</fullName>
    </recommendedName>
</protein>
<comment type="caution">
    <text evidence="1">The sequence shown here is derived from an EMBL/GenBank/DDBJ whole genome shotgun (WGS) entry which is preliminary data.</text>
</comment>
<gene>
    <name evidence="1" type="ORF">GCM10011369_30470</name>
</gene>
<dbReference type="Proteomes" id="UP000619743">
    <property type="component" value="Unassembled WGS sequence"/>
</dbReference>
<dbReference type="InterPro" id="IPR014949">
    <property type="entry name" value="DUF1820"/>
</dbReference>
<evidence type="ECO:0000313" key="1">
    <source>
        <dbReference type="EMBL" id="GGA86330.1"/>
    </source>
</evidence>
<evidence type="ECO:0008006" key="3">
    <source>
        <dbReference type="Google" id="ProtNLM"/>
    </source>
</evidence>
<accession>A0A8J2U8J3</accession>
<proteinExistence type="predicted"/>
<reference evidence="2" key="1">
    <citation type="journal article" date="2019" name="Int. J. Syst. Evol. Microbiol.">
        <title>The Global Catalogue of Microorganisms (GCM) 10K type strain sequencing project: providing services to taxonomists for standard genome sequencing and annotation.</title>
        <authorList>
            <consortium name="The Broad Institute Genomics Platform"/>
            <consortium name="The Broad Institute Genome Sequencing Center for Infectious Disease"/>
            <person name="Wu L."/>
            <person name="Ma J."/>
        </authorList>
    </citation>
    <scope>NUCLEOTIDE SEQUENCE [LARGE SCALE GENOMIC DNA]</scope>
    <source>
        <strain evidence="2">CGMCC 1.10130</strain>
    </source>
</reference>
<dbReference type="AlphaFoldDB" id="A0A8J2U8J3"/>
<organism evidence="1 2">
    <name type="scientific">Neiella marina</name>
    <dbReference type="NCBI Taxonomy" id="508461"/>
    <lineage>
        <taxon>Bacteria</taxon>
        <taxon>Pseudomonadati</taxon>
        <taxon>Pseudomonadota</taxon>
        <taxon>Gammaproteobacteria</taxon>
        <taxon>Alteromonadales</taxon>
        <taxon>Echinimonadaceae</taxon>
        <taxon>Neiella</taxon>
    </lineage>
</organism>
<keyword evidence="2" id="KW-1185">Reference proteome</keyword>
<evidence type="ECO:0000313" key="2">
    <source>
        <dbReference type="Proteomes" id="UP000619743"/>
    </source>
</evidence>
<dbReference type="RefSeq" id="WP_087507028.1">
    <property type="nucleotide sequence ID" value="NZ_BMDX01000020.1"/>
</dbReference>
<name>A0A8J2U8J3_9GAMM</name>
<sequence length="107" mass="12301">MSESTPLYRVQFVVNGEQYQLFVREVVQGSLWGFIEIADFVWNTQSELLVDTAEERLKSEFDGVKRTYLPMHNVLRIDAVEHRGRASIKPVSDKVAQFPGPVYTNKP</sequence>